<dbReference type="RefSeq" id="WP_164041794.1">
    <property type="nucleotide sequence ID" value="NZ_JAAGNZ010000002.1"/>
</dbReference>
<dbReference type="Proteomes" id="UP000477386">
    <property type="component" value="Unassembled WGS sequence"/>
</dbReference>
<gene>
    <name evidence="2" type="ORF">GK091_20755</name>
</gene>
<feature type="transmembrane region" description="Helical" evidence="1">
    <location>
        <begin position="396"/>
        <end position="419"/>
    </location>
</feature>
<keyword evidence="1" id="KW-0472">Membrane</keyword>
<evidence type="ECO:0000256" key="1">
    <source>
        <dbReference type="SAM" id="Phobius"/>
    </source>
</evidence>
<accession>A0A6M0ILX5</accession>
<keyword evidence="3" id="KW-1185">Reference proteome</keyword>
<feature type="transmembrane region" description="Helical" evidence="1">
    <location>
        <begin position="21"/>
        <end position="46"/>
    </location>
</feature>
<evidence type="ECO:0008006" key="4">
    <source>
        <dbReference type="Google" id="ProtNLM"/>
    </source>
</evidence>
<keyword evidence="1" id="KW-1133">Transmembrane helix</keyword>
<feature type="transmembrane region" description="Helical" evidence="1">
    <location>
        <begin position="184"/>
        <end position="201"/>
    </location>
</feature>
<proteinExistence type="predicted"/>
<protein>
    <recommendedName>
        <fullName evidence="4">O-antigen ligase family protein</fullName>
    </recommendedName>
</protein>
<feature type="transmembrane region" description="Helical" evidence="1">
    <location>
        <begin position="249"/>
        <end position="269"/>
    </location>
</feature>
<feature type="transmembrane region" description="Helical" evidence="1">
    <location>
        <begin position="213"/>
        <end position="243"/>
    </location>
</feature>
<feature type="transmembrane region" description="Helical" evidence="1">
    <location>
        <begin position="52"/>
        <end position="68"/>
    </location>
</feature>
<dbReference type="EMBL" id="JAAGNZ010000002">
    <property type="protein sequence ID" value="NEU69330.1"/>
    <property type="molecule type" value="Genomic_DNA"/>
</dbReference>
<evidence type="ECO:0000313" key="2">
    <source>
        <dbReference type="EMBL" id="NEU69330.1"/>
    </source>
</evidence>
<sequence>MLGLLLTGLAIYQFIFTRNYYCSLLIFFGLITNGFQLIPASILMAASPVDKLTDLALLYIVVLLFYRFDTLQNVIRREGVFKWVAAFVIFVLADAFYSCVVLDYSFSGVLKVLRANLFLLSFGVFFIVPTHVLIRVMRTVCAITVVLCVIFLIQIPLKTSFLAAQAAGSEAITHDIEGFGFTRFYNTPVYLTPVFFYYLFVHQFRSKMMQVSVVGILVLTVVAPMHRSYIITLFFVIVLYVLVTQRNKRTMYLSAISVVAYLVSLIDVVSYRINEAFTDLGRTLSGSMVLGQMDYSDNTLTFRIAHLLERFQYIMSLPLGWLFGIGLLGEDTKQANKLPFEVGIFQERYDRVAQIETGDIPWSMLLLQVGLVGAIFYTIVLVMLAKHFYKRKATLYSVAGLLWVTEALLASMLGVEMILIPFRVFMLFIAVIATKASGTIPSIVFPAEPPVQKTNYSSFETIPV</sequence>
<reference evidence="2 3" key="1">
    <citation type="submission" date="2020-02" db="EMBL/GenBank/DDBJ databases">
        <title>Draft genome sequence of two Spirosoma agri KCTC 52727 and Spirosoma terrae KCTC 52035.</title>
        <authorList>
            <person name="Rojas J."/>
            <person name="Ambika Manirajan B."/>
            <person name="Ratering S."/>
            <person name="Suarez C."/>
            <person name="Schnell S."/>
        </authorList>
    </citation>
    <scope>NUCLEOTIDE SEQUENCE [LARGE SCALE GENOMIC DNA]</scope>
    <source>
        <strain evidence="2 3">KCTC 52727</strain>
    </source>
</reference>
<keyword evidence="1" id="KW-0812">Transmembrane</keyword>
<feature type="transmembrane region" description="Helical" evidence="1">
    <location>
        <begin position="425"/>
        <end position="445"/>
    </location>
</feature>
<feature type="transmembrane region" description="Helical" evidence="1">
    <location>
        <begin position="365"/>
        <end position="384"/>
    </location>
</feature>
<evidence type="ECO:0000313" key="3">
    <source>
        <dbReference type="Proteomes" id="UP000477386"/>
    </source>
</evidence>
<comment type="caution">
    <text evidence="2">The sequence shown here is derived from an EMBL/GenBank/DDBJ whole genome shotgun (WGS) entry which is preliminary data.</text>
</comment>
<feature type="transmembrane region" description="Helical" evidence="1">
    <location>
        <begin position="112"/>
        <end position="134"/>
    </location>
</feature>
<dbReference type="AlphaFoldDB" id="A0A6M0ILX5"/>
<feature type="transmembrane region" description="Helical" evidence="1">
    <location>
        <begin position="311"/>
        <end position="329"/>
    </location>
</feature>
<feature type="transmembrane region" description="Helical" evidence="1">
    <location>
        <begin position="141"/>
        <end position="164"/>
    </location>
</feature>
<organism evidence="2 3">
    <name type="scientific">Spirosoma agri</name>
    <dbReference type="NCBI Taxonomy" id="1987381"/>
    <lineage>
        <taxon>Bacteria</taxon>
        <taxon>Pseudomonadati</taxon>
        <taxon>Bacteroidota</taxon>
        <taxon>Cytophagia</taxon>
        <taxon>Cytophagales</taxon>
        <taxon>Cytophagaceae</taxon>
        <taxon>Spirosoma</taxon>
    </lineage>
</organism>
<feature type="transmembrane region" description="Helical" evidence="1">
    <location>
        <begin position="80"/>
        <end position="106"/>
    </location>
</feature>
<name>A0A6M0ILX5_9BACT</name>